<feature type="region of interest" description="Disordered" evidence="1">
    <location>
        <begin position="98"/>
        <end position="143"/>
    </location>
</feature>
<protein>
    <submittedName>
        <fullName evidence="2">Uncharacterized protein</fullName>
    </submittedName>
</protein>
<dbReference type="AlphaFoldDB" id="A0AAV2KIM7"/>
<organism evidence="2 3">
    <name type="scientific">Knipowitschia caucasica</name>
    <name type="common">Caucasian dwarf goby</name>
    <name type="synonym">Pomatoschistus caucasicus</name>
    <dbReference type="NCBI Taxonomy" id="637954"/>
    <lineage>
        <taxon>Eukaryota</taxon>
        <taxon>Metazoa</taxon>
        <taxon>Chordata</taxon>
        <taxon>Craniata</taxon>
        <taxon>Vertebrata</taxon>
        <taxon>Euteleostomi</taxon>
        <taxon>Actinopterygii</taxon>
        <taxon>Neopterygii</taxon>
        <taxon>Teleostei</taxon>
        <taxon>Neoteleostei</taxon>
        <taxon>Acanthomorphata</taxon>
        <taxon>Gobiaria</taxon>
        <taxon>Gobiiformes</taxon>
        <taxon>Gobioidei</taxon>
        <taxon>Gobiidae</taxon>
        <taxon>Gobiinae</taxon>
        <taxon>Knipowitschia</taxon>
    </lineage>
</organism>
<evidence type="ECO:0000256" key="1">
    <source>
        <dbReference type="SAM" id="MobiDB-lite"/>
    </source>
</evidence>
<gene>
    <name evidence="2" type="ORF">KC01_LOCUS19474</name>
</gene>
<dbReference type="Proteomes" id="UP001497482">
    <property type="component" value="Chromosome 19"/>
</dbReference>
<dbReference type="EMBL" id="OZ035841">
    <property type="protein sequence ID" value="CAL1589865.1"/>
    <property type="molecule type" value="Genomic_DNA"/>
</dbReference>
<keyword evidence="3" id="KW-1185">Reference proteome</keyword>
<evidence type="ECO:0000313" key="3">
    <source>
        <dbReference type="Proteomes" id="UP001497482"/>
    </source>
</evidence>
<name>A0AAV2KIM7_KNICA</name>
<accession>A0AAV2KIM7</accession>
<proteinExistence type="predicted"/>
<sequence>MSLAGSTHGLMSMSAAYCDTCRVGEVCQHWTLLFSPKRPVPNEEPANCEEPSSAVAHVLSLFKTAMQHSPLTSQPPQQNLCSKLYCCPWIQVHCEKNAPKGSRPQTKEWSFPSPDPVHHHRLPSPGQQQRPEPAPPRRSSVPEHTTWVARSWEINTPAPLHVFSSALVRTHPPTWMPRWFRPLGHRAPSPRLRPHSSPRLL</sequence>
<reference evidence="2 3" key="1">
    <citation type="submission" date="2024-04" db="EMBL/GenBank/DDBJ databases">
        <authorList>
            <person name="Waldvogel A.-M."/>
            <person name="Schoenle A."/>
        </authorList>
    </citation>
    <scope>NUCLEOTIDE SEQUENCE [LARGE SCALE GENOMIC DNA]</scope>
</reference>
<evidence type="ECO:0000313" key="2">
    <source>
        <dbReference type="EMBL" id="CAL1589865.1"/>
    </source>
</evidence>